<gene>
    <name evidence="4" type="ORF">WR25_17142</name>
</gene>
<proteinExistence type="predicted"/>
<evidence type="ECO:0000313" key="5">
    <source>
        <dbReference type="Proteomes" id="UP000218231"/>
    </source>
</evidence>
<sequence>MLSYTTKSFRLAFSNEYCKIPYTKEDLVEFDYNTYGGCGGFEFAHLIDLVKAIPGSNELSSRDKNLLFRHLTAGDAQMNSAFYTEQIGFADGTLVMQDRLFYKMVPLPISGEEPGAGKLFDDNDQFQKYKLCMKHENGELRFANLLLFLSHLFEEVNELILNLHMIHLFHPEPVCPALGELLNFDTA</sequence>
<reference evidence="4 5" key="1">
    <citation type="journal article" date="2017" name="Curr. Biol.">
        <title>Genome architecture and evolution of a unichromosomal asexual nematode.</title>
        <authorList>
            <person name="Fradin H."/>
            <person name="Zegar C."/>
            <person name="Gutwein M."/>
            <person name="Lucas J."/>
            <person name="Kovtun M."/>
            <person name="Corcoran D."/>
            <person name="Baugh L.R."/>
            <person name="Kiontke K."/>
            <person name="Gunsalus K."/>
            <person name="Fitch D.H."/>
            <person name="Piano F."/>
        </authorList>
    </citation>
    <scope>NUCLEOTIDE SEQUENCE [LARGE SCALE GENOMIC DNA]</scope>
    <source>
        <strain evidence="4">PF1309</strain>
    </source>
</reference>
<keyword evidence="3" id="KW-0675">Receptor</keyword>
<evidence type="ECO:0000313" key="4">
    <source>
        <dbReference type="EMBL" id="PAV60889.1"/>
    </source>
</evidence>
<evidence type="ECO:0000256" key="3">
    <source>
        <dbReference type="ARBA" id="ARBA00023170"/>
    </source>
</evidence>
<comment type="caution">
    <text evidence="4">The sequence shown here is derived from an EMBL/GenBank/DDBJ whole genome shotgun (WGS) entry which is preliminary data.</text>
</comment>
<accession>A0A2A2JH34</accession>
<dbReference type="AlphaFoldDB" id="A0A2A2JH34"/>
<evidence type="ECO:0000256" key="1">
    <source>
        <dbReference type="ARBA" id="ARBA00023015"/>
    </source>
</evidence>
<protein>
    <submittedName>
        <fullName evidence="4">Uncharacterized protein</fullName>
    </submittedName>
</protein>
<dbReference type="EMBL" id="LIAE01010444">
    <property type="protein sequence ID" value="PAV60889.1"/>
    <property type="molecule type" value="Genomic_DNA"/>
</dbReference>
<evidence type="ECO:0000256" key="2">
    <source>
        <dbReference type="ARBA" id="ARBA00023163"/>
    </source>
</evidence>
<keyword evidence="2" id="KW-0804">Transcription</keyword>
<dbReference type="InterPro" id="IPR035500">
    <property type="entry name" value="NHR-like_dom_sf"/>
</dbReference>
<organism evidence="4 5">
    <name type="scientific">Diploscapter pachys</name>
    <dbReference type="NCBI Taxonomy" id="2018661"/>
    <lineage>
        <taxon>Eukaryota</taxon>
        <taxon>Metazoa</taxon>
        <taxon>Ecdysozoa</taxon>
        <taxon>Nematoda</taxon>
        <taxon>Chromadorea</taxon>
        <taxon>Rhabditida</taxon>
        <taxon>Rhabditina</taxon>
        <taxon>Rhabditomorpha</taxon>
        <taxon>Rhabditoidea</taxon>
        <taxon>Rhabditidae</taxon>
        <taxon>Diploscapter</taxon>
    </lineage>
</organism>
<keyword evidence="5" id="KW-1185">Reference proteome</keyword>
<name>A0A2A2JH34_9BILA</name>
<keyword evidence="1" id="KW-0805">Transcription regulation</keyword>
<dbReference type="SUPFAM" id="SSF48508">
    <property type="entry name" value="Nuclear receptor ligand-binding domain"/>
    <property type="match status" value="1"/>
</dbReference>
<dbReference type="STRING" id="2018661.A0A2A2JH34"/>
<dbReference type="Proteomes" id="UP000218231">
    <property type="component" value="Unassembled WGS sequence"/>
</dbReference>